<dbReference type="InterPro" id="IPR003439">
    <property type="entry name" value="ABC_transporter-like_ATP-bd"/>
</dbReference>
<dbReference type="EMBL" id="WIXE01020752">
    <property type="protein sequence ID" value="KAK5968985.1"/>
    <property type="molecule type" value="Genomic_DNA"/>
</dbReference>
<dbReference type="InterPro" id="IPR017871">
    <property type="entry name" value="ABC_transporter-like_CS"/>
</dbReference>
<dbReference type="PROSITE" id="PS00211">
    <property type="entry name" value="ABC_TRANSPORTER_1"/>
    <property type="match status" value="1"/>
</dbReference>
<evidence type="ECO:0000313" key="4">
    <source>
        <dbReference type="Proteomes" id="UP001331761"/>
    </source>
</evidence>
<organism evidence="3 4">
    <name type="scientific">Trichostrongylus colubriformis</name>
    <name type="common">Black scour worm</name>
    <dbReference type="NCBI Taxonomy" id="6319"/>
    <lineage>
        <taxon>Eukaryota</taxon>
        <taxon>Metazoa</taxon>
        <taxon>Ecdysozoa</taxon>
        <taxon>Nematoda</taxon>
        <taxon>Chromadorea</taxon>
        <taxon>Rhabditida</taxon>
        <taxon>Rhabditina</taxon>
        <taxon>Rhabditomorpha</taxon>
        <taxon>Strongyloidea</taxon>
        <taxon>Trichostrongylidae</taxon>
        <taxon>Trichostrongylus</taxon>
    </lineage>
</organism>
<keyword evidence="1" id="KW-0812">Transmembrane</keyword>
<proteinExistence type="predicted"/>
<dbReference type="PANTHER" id="PTHR19229">
    <property type="entry name" value="ATP-BINDING CASSETTE TRANSPORTER SUBFAMILY A ABCA"/>
    <property type="match status" value="1"/>
</dbReference>
<keyword evidence="1" id="KW-0472">Membrane</keyword>
<name>A0AAN8EXM9_TRICO</name>
<protein>
    <recommendedName>
        <fullName evidence="2">ABC transporter domain-containing protein</fullName>
    </recommendedName>
</protein>
<dbReference type="GO" id="GO:0140359">
    <property type="term" value="F:ABC-type transporter activity"/>
    <property type="evidence" value="ECO:0007669"/>
    <property type="project" value="InterPro"/>
</dbReference>
<dbReference type="Proteomes" id="UP001331761">
    <property type="component" value="Unassembled WGS sequence"/>
</dbReference>
<dbReference type="GO" id="GO:0016887">
    <property type="term" value="F:ATP hydrolysis activity"/>
    <property type="evidence" value="ECO:0007669"/>
    <property type="project" value="InterPro"/>
</dbReference>
<dbReference type="GO" id="GO:0016020">
    <property type="term" value="C:membrane"/>
    <property type="evidence" value="ECO:0007669"/>
    <property type="project" value="InterPro"/>
</dbReference>
<accession>A0AAN8EXM9</accession>
<comment type="caution">
    <text evidence="3">The sequence shown here is derived from an EMBL/GenBank/DDBJ whole genome shotgun (WGS) entry which is preliminary data.</text>
</comment>
<dbReference type="GO" id="GO:0005524">
    <property type="term" value="F:ATP binding"/>
    <property type="evidence" value="ECO:0007669"/>
    <property type="project" value="InterPro"/>
</dbReference>
<feature type="non-terminal residue" evidence="3">
    <location>
        <position position="1"/>
    </location>
</feature>
<dbReference type="Gene3D" id="3.40.50.300">
    <property type="entry name" value="P-loop containing nucleotide triphosphate hydrolases"/>
    <property type="match status" value="2"/>
</dbReference>
<feature type="domain" description="ABC transporter" evidence="2">
    <location>
        <begin position="374"/>
        <end position="583"/>
    </location>
</feature>
<evidence type="ECO:0000313" key="3">
    <source>
        <dbReference type="EMBL" id="KAK5968985.1"/>
    </source>
</evidence>
<sequence>DPGARHETWTLLQAEKNRRTILLTTHFMEEADLLGDRIAILAHGQLQCCGSGMFLKSQYGAGYHLTIVYESSSKSDLVTRTLELLSRHISGIHLQSVIGQEAIFLISAKHRTEVGDLAQERFARQNEEENVEVAEIDENAQFLGQLKVTQRLKGFPYYWQHVEAMFIKRIIFFYRKWIMFVMNLFFPIFYMALMVWTTTFVPSPTEQPSLKIDMSPFGGTSGSGYVLCSNYTDGSIGDGFDLYGSLRETTARLSAPSNLYIDTVQNVSAYVVNLIQQIGSRNFGIHYPLAFERQYIRLSSTNIRAFFNNFAYTTPPLAISVADSMLISNATKKNIVLEYDNWTLESDGEFTGEDSDVLAEKSKVKTMDINSSVVVVNDIKKRYGDFEAVKGVTFHVKAGQCFGLLGVNGAGKTSTFQMLTGENEITEGDAFVNGWSVTTDWKKAGANIGYCPQFDAVLKEMTGEETLYMFARIRGIPKKDIPEKVNAVIHTIGIGLYAKRQIKGYSGGNKRRLSLGIALIGLPPVLLLDEPTTGVDPKARRIIWNIFTKVRSLGTALVLTSHSMNECEALCTELAIMVYGTWL</sequence>
<gene>
    <name evidence="3" type="ORF">GCK32_010093</name>
</gene>
<reference evidence="3 4" key="1">
    <citation type="submission" date="2019-10" db="EMBL/GenBank/DDBJ databases">
        <title>Assembly and Annotation for the nematode Trichostrongylus colubriformis.</title>
        <authorList>
            <person name="Martin J."/>
        </authorList>
    </citation>
    <scope>NUCLEOTIDE SEQUENCE [LARGE SCALE GENOMIC DNA]</scope>
    <source>
        <strain evidence="3">G859</strain>
        <tissue evidence="3">Whole worm</tissue>
    </source>
</reference>
<keyword evidence="4" id="KW-1185">Reference proteome</keyword>
<dbReference type="GO" id="GO:0005319">
    <property type="term" value="F:lipid transporter activity"/>
    <property type="evidence" value="ECO:0007669"/>
    <property type="project" value="TreeGrafter"/>
</dbReference>
<dbReference type="Pfam" id="PF00005">
    <property type="entry name" value="ABC_tran"/>
    <property type="match status" value="1"/>
</dbReference>
<dbReference type="PROSITE" id="PS50893">
    <property type="entry name" value="ABC_TRANSPORTER_2"/>
    <property type="match status" value="1"/>
</dbReference>
<dbReference type="SUPFAM" id="SSF52540">
    <property type="entry name" value="P-loop containing nucleoside triphosphate hydrolases"/>
    <property type="match status" value="2"/>
</dbReference>
<dbReference type="PANTHER" id="PTHR19229:SF250">
    <property type="entry name" value="ABC TRANSPORTER DOMAIN-CONTAINING PROTEIN-RELATED"/>
    <property type="match status" value="1"/>
</dbReference>
<dbReference type="InterPro" id="IPR026082">
    <property type="entry name" value="ABCA"/>
</dbReference>
<dbReference type="InterPro" id="IPR027417">
    <property type="entry name" value="P-loop_NTPase"/>
</dbReference>
<dbReference type="CDD" id="cd03263">
    <property type="entry name" value="ABC_subfamily_A"/>
    <property type="match status" value="1"/>
</dbReference>
<dbReference type="FunFam" id="3.40.50.300:FF:002470">
    <property type="entry name" value="ABC transporter, putative"/>
    <property type="match status" value="1"/>
</dbReference>
<feature type="transmembrane region" description="Helical" evidence="1">
    <location>
        <begin position="177"/>
        <end position="196"/>
    </location>
</feature>
<evidence type="ECO:0000259" key="2">
    <source>
        <dbReference type="PROSITE" id="PS50893"/>
    </source>
</evidence>
<evidence type="ECO:0000256" key="1">
    <source>
        <dbReference type="SAM" id="Phobius"/>
    </source>
</evidence>
<dbReference type="AlphaFoldDB" id="A0AAN8EXM9"/>
<keyword evidence="1" id="KW-1133">Transmembrane helix</keyword>